<feature type="transmembrane region" description="Helical" evidence="6">
    <location>
        <begin position="230"/>
        <end position="252"/>
    </location>
</feature>
<dbReference type="Proteomes" id="UP000297549">
    <property type="component" value="Unassembled WGS sequence"/>
</dbReference>
<keyword evidence="3 6" id="KW-0812">Transmembrane</keyword>
<feature type="transmembrane region" description="Helical" evidence="6">
    <location>
        <begin position="264"/>
        <end position="283"/>
    </location>
</feature>
<gene>
    <name evidence="7" type="ORF">E5K00_07320</name>
</gene>
<keyword evidence="8" id="KW-1185">Reference proteome</keyword>
<evidence type="ECO:0000256" key="6">
    <source>
        <dbReference type="SAM" id="Phobius"/>
    </source>
</evidence>
<evidence type="ECO:0000313" key="7">
    <source>
        <dbReference type="EMBL" id="TGE25001.1"/>
    </source>
</evidence>
<dbReference type="InterPro" id="IPR002797">
    <property type="entry name" value="Polysacc_synth"/>
</dbReference>
<dbReference type="AlphaFoldDB" id="A0A4Z0Q7I0"/>
<evidence type="ECO:0000256" key="5">
    <source>
        <dbReference type="ARBA" id="ARBA00023136"/>
    </source>
</evidence>
<proteinExistence type="predicted"/>
<keyword evidence="4 6" id="KW-1133">Transmembrane helix</keyword>
<feature type="transmembrane region" description="Helical" evidence="6">
    <location>
        <begin position="63"/>
        <end position="84"/>
    </location>
</feature>
<protein>
    <submittedName>
        <fullName evidence="7">Uncharacterized protein</fullName>
    </submittedName>
</protein>
<keyword evidence="5 6" id="KW-0472">Membrane</keyword>
<evidence type="ECO:0000256" key="3">
    <source>
        <dbReference type="ARBA" id="ARBA00022692"/>
    </source>
</evidence>
<feature type="transmembrane region" description="Helical" evidence="6">
    <location>
        <begin position="303"/>
        <end position="330"/>
    </location>
</feature>
<dbReference type="GO" id="GO:0005886">
    <property type="term" value="C:plasma membrane"/>
    <property type="evidence" value="ECO:0007669"/>
    <property type="project" value="UniProtKB-SubCell"/>
</dbReference>
<dbReference type="PANTHER" id="PTHR30250:SF11">
    <property type="entry name" value="O-ANTIGEN TRANSPORTER-RELATED"/>
    <property type="match status" value="1"/>
</dbReference>
<evidence type="ECO:0000313" key="8">
    <source>
        <dbReference type="Proteomes" id="UP000297549"/>
    </source>
</evidence>
<feature type="transmembrane region" description="Helical" evidence="6">
    <location>
        <begin position="96"/>
        <end position="116"/>
    </location>
</feature>
<name>A0A4Z0Q7I0_9BACT</name>
<feature type="transmembrane region" description="Helical" evidence="6">
    <location>
        <begin position="504"/>
        <end position="523"/>
    </location>
</feature>
<evidence type="ECO:0000256" key="4">
    <source>
        <dbReference type="ARBA" id="ARBA00022989"/>
    </source>
</evidence>
<organism evidence="7 8">
    <name type="scientific">Hymenobacter aquaticus</name>
    <dbReference type="NCBI Taxonomy" id="1867101"/>
    <lineage>
        <taxon>Bacteria</taxon>
        <taxon>Pseudomonadati</taxon>
        <taxon>Bacteroidota</taxon>
        <taxon>Cytophagia</taxon>
        <taxon>Cytophagales</taxon>
        <taxon>Hymenobacteraceae</taxon>
        <taxon>Hymenobacter</taxon>
    </lineage>
</organism>
<keyword evidence="2" id="KW-1003">Cell membrane</keyword>
<feature type="transmembrane region" description="Helical" evidence="6">
    <location>
        <begin position="136"/>
        <end position="156"/>
    </location>
</feature>
<reference evidence="7 8" key="1">
    <citation type="submission" date="2019-04" db="EMBL/GenBank/DDBJ databases">
        <authorList>
            <person name="Feng G."/>
            <person name="Zhang J."/>
            <person name="Zhu H."/>
        </authorList>
    </citation>
    <scope>NUCLEOTIDE SEQUENCE [LARGE SCALE GENOMIC DNA]</scope>
    <source>
        <strain evidence="7 8">JCM 31653</strain>
    </source>
</reference>
<comment type="subcellular location">
    <subcellularLocation>
        <location evidence="1">Cell membrane</location>
        <topology evidence="1">Multi-pass membrane protein</topology>
    </subcellularLocation>
</comment>
<dbReference type="EMBL" id="SRLC01000001">
    <property type="protein sequence ID" value="TGE25001.1"/>
    <property type="molecule type" value="Genomic_DNA"/>
</dbReference>
<feature type="transmembrane region" description="Helical" evidence="6">
    <location>
        <begin position="440"/>
        <end position="462"/>
    </location>
</feature>
<evidence type="ECO:0000256" key="2">
    <source>
        <dbReference type="ARBA" id="ARBA00022475"/>
    </source>
</evidence>
<evidence type="ECO:0000256" key="1">
    <source>
        <dbReference type="ARBA" id="ARBA00004651"/>
    </source>
</evidence>
<dbReference type="OrthoDB" id="925916at2"/>
<dbReference type="Pfam" id="PF01943">
    <property type="entry name" value="Polysacc_synt"/>
    <property type="match status" value="1"/>
</dbReference>
<comment type="caution">
    <text evidence="7">The sequence shown here is derived from an EMBL/GenBank/DDBJ whole genome shotgun (WGS) entry which is preliminary data.</text>
</comment>
<feature type="transmembrane region" description="Helical" evidence="6">
    <location>
        <begin position="202"/>
        <end position="224"/>
    </location>
</feature>
<feature type="transmembrane region" description="Helical" evidence="6">
    <location>
        <begin position="474"/>
        <end position="492"/>
    </location>
</feature>
<accession>A0A4Z0Q7I0</accession>
<feature type="transmembrane region" description="Helical" evidence="6">
    <location>
        <begin position="162"/>
        <end position="181"/>
    </location>
</feature>
<feature type="transmembrane region" description="Helical" evidence="6">
    <location>
        <begin position="415"/>
        <end position="434"/>
    </location>
</feature>
<dbReference type="InterPro" id="IPR050833">
    <property type="entry name" value="Poly_Biosynth_Transport"/>
</dbReference>
<feature type="transmembrane region" description="Helical" evidence="6">
    <location>
        <begin position="383"/>
        <end position="403"/>
    </location>
</feature>
<dbReference type="PANTHER" id="PTHR30250">
    <property type="entry name" value="PST FAMILY PREDICTED COLANIC ACID TRANSPORTER"/>
    <property type="match status" value="1"/>
</dbReference>
<feature type="transmembrane region" description="Helical" evidence="6">
    <location>
        <begin position="342"/>
        <end position="363"/>
    </location>
</feature>
<sequence>MNRTKDGWGPENNPLVPGRRRRLAWAWRSEMGPGAKLRRNSGPGHRFLLNFGPHLRPGRIKKFFGNISFVVLLNLLVKPGWVVVENLVQDRLGHAVFGTFTALLNWTLIVASVSDLGTTQLTTKRMAANPEFLGEYFPTLLPLKGWLSVLFLGLMVGSGWLLGYRGHTLTLLALTGASLLVTQYTQFLRGTLQAHQRFNTDAVLSVLEKALLLLFVLALLPVGITLDRYVGARSVAVLFTFVVLYALVTRLYGRVRFKLKWDHARGLLKASLPLALITLVYGLNERVDMLMLERLASPAEAGYYAAAYRWVDAIMMYLWTVLPLFFAKFAFVTGKREEQQELLWFGQRVVTVPLLFVCAFVLFRGEVLFWQFTHSTGPELARMTLSLKILFVNVLVHAFFAIYSTLLTSTNHEKPVSGLVAGSIGLNVVLNVLLLPRYGAVAAALNTLLCVVFVSGGYLWLVQRRAGVAIPWGTIARLLLAFGLLCAAFWGLRLWLNQWLLEAVGAGLAFVGILFGTGILRVAELKALRR</sequence>